<protein>
    <recommendedName>
        <fullName evidence="1">Putative competence-damage inducible protein</fullName>
    </recommendedName>
</protein>
<dbReference type="CDD" id="cd00885">
    <property type="entry name" value="cinA"/>
    <property type="match status" value="1"/>
</dbReference>
<gene>
    <name evidence="1" type="primary">cinA</name>
    <name evidence="3" type="ORF">BGI42_13540</name>
</gene>
<dbReference type="InterPro" id="IPR008136">
    <property type="entry name" value="CinA_C"/>
</dbReference>
<dbReference type="Pfam" id="PF02464">
    <property type="entry name" value="CinA"/>
    <property type="match status" value="1"/>
</dbReference>
<dbReference type="AlphaFoldDB" id="A0A1D7XND6"/>
<comment type="similarity">
    <text evidence="1">Belongs to the CinA family.</text>
</comment>
<proteinExistence type="inferred from homology"/>
<dbReference type="Gene3D" id="3.30.70.2860">
    <property type="match status" value="1"/>
</dbReference>
<keyword evidence="4" id="KW-1185">Reference proteome</keyword>
<dbReference type="NCBIfam" id="TIGR00177">
    <property type="entry name" value="molyb_syn"/>
    <property type="match status" value="1"/>
</dbReference>
<evidence type="ECO:0000256" key="1">
    <source>
        <dbReference type="HAMAP-Rule" id="MF_00226"/>
    </source>
</evidence>
<dbReference type="InterPro" id="IPR036425">
    <property type="entry name" value="MoaB/Mog-like_dom_sf"/>
</dbReference>
<evidence type="ECO:0000259" key="2">
    <source>
        <dbReference type="SMART" id="SM00852"/>
    </source>
</evidence>
<dbReference type="Pfam" id="PF00994">
    <property type="entry name" value="MoCF_biosynth"/>
    <property type="match status" value="1"/>
</dbReference>
<dbReference type="PANTHER" id="PTHR13939">
    <property type="entry name" value="NICOTINAMIDE-NUCLEOTIDE AMIDOHYDROLASE PNCC"/>
    <property type="match status" value="1"/>
</dbReference>
<dbReference type="OrthoDB" id="9801454at2"/>
<dbReference type="InterPro" id="IPR001453">
    <property type="entry name" value="MoaB/Mog_dom"/>
</dbReference>
<dbReference type="SMART" id="SM00852">
    <property type="entry name" value="MoCF_biosynth"/>
    <property type="match status" value="1"/>
</dbReference>
<dbReference type="NCBIfam" id="TIGR00200">
    <property type="entry name" value="cinA_nterm"/>
    <property type="match status" value="1"/>
</dbReference>
<dbReference type="STRING" id="394958.BGI42_13540"/>
<dbReference type="Pfam" id="PF18146">
    <property type="entry name" value="CinA_KH"/>
    <property type="match status" value="1"/>
</dbReference>
<dbReference type="NCBIfam" id="NF001813">
    <property type="entry name" value="PRK00549.1"/>
    <property type="match status" value="1"/>
</dbReference>
<evidence type="ECO:0000313" key="4">
    <source>
        <dbReference type="Proteomes" id="UP000094652"/>
    </source>
</evidence>
<dbReference type="Gene3D" id="3.90.950.20">
    <property type="entry name" value="CinA-like"/>
    <property type="match status" value="1"/>
</dbReference>
<feature type="domain" description="MoaB/Mog" evidence="2">
    <location>
        <begin position="4"/>
        <end position="171"/>
    </location>
</feature>
<dbReference type="KEGG" id="ctae:BGI42_13540"/>
<dbReference type="HAMAP" id="MF_00226_B">
    <property type="entry name" value="CinA_B"/>
    <property type="match status" value="1"/>
</dbReference>
<dbReference type="PIRSF" id="PIRSF006728">
    <property type="entry name" value="CinA"/>
    <property type="match status" value="1"/>
</dbReference>
<evidence type="ECO:0000313" key="3">
    <source>
        <dbReference type="EMBL" id="AOR24700.1"/>
    </source>
</evidence>
<dbReference type="InterPro" id="IPR050101">
    <property type="entry name" value="CinA"/>
</dbReference>
<accession>A0A1D7XND6</accession>
<name>A0A1D7XND6_9CLOT</name>
<reference evidence="4" key="1">
    <citation type="submission" date="2016-09" db="EMBL/GenBank/DDBJ databases">
        <title>Genomics of Clostridium taeniosporum, an organism which forms endospores with ribbon-like appendages.</title>
        <authorList>
            <person name="Walker J.R."/>
        </authorList>
    </citation>
    <scope>NUCLEOTIDE SEQUENCE [LARGE SCALE GENOMIC DNA]</scope>
    <source>
        <strain evidence="4">1/k</strain>
    </source>
</reference>
<dbReference type="PANTHER" id="PTHR13939:SF0">
    <property type="entry name" value="NMN AMIDOHYDROLASE-LIKE PROTEIN YFAY"/>
    <property type="match status" value="1"/>
</dbReference>
<dbReference type="EMBL" id="CP017253">
    <property type="protein sequence ID" value="AOR24700.1"/>
    <property type="molecule type" value="Genomic_DNA"/>
</dbReference>
<organism evidence="3 4">
    <name type="scientific">Clostridium taeniosporum</name>
    <dbReference type="NCBI Taxonomy" id="394958"/>
    <lineage>
        <taxon>Bacteria</taxon>
        <taxon>Bacillati</taxon>
        <taxon>Bacillota</taxon>
        <taxon>Clostridia</taxon>
        <taxon>Eubacteriales</taxon>
        <taxon>Clostridiaceae</taxon>
        <taxon>Clostridium</taxon>
    </lineage>
</organism>
<dbReference type="RefSeq" id="WP_069680823.1">
    <property type="nucleotide sequence ID" value="NZ_CP017253.2"/>
</dbReference>
<sequence>MKVEIVSIGTEILLGDIVNTNSQYLSKELALLGLDVYNQQVVGDNEERIMEAFELAFSRSDIVITTGGLGPTDDDMTKEVASKYFDRELVEDKYSREKIEDYFKSMGKSMPKNNLKQALYPKDSIVVENNNGTAPGIIIEAKGKVMIIMPGPPNEIKPMFEENIKSYLGNKTNAVLYSKVVKIIGIGESSVAEKIKDIIDNQTNPTVAPYAKNGEVELRLTAKANDKAEGLRLIEPVLNDIRERLKENIYSISNETIEEVLGKTLINKNLTLASAESCTGGLIASTLISYPGISEVFMEGAVTYSNNAKIRRLGVRKDTLDSYGAVSEQVAIEMAKGICKTAGTDIGISTTGIAGPGGGTPEKPVGLVYIGICINGKAYAKRYLFKGNRSKVRKLTTICALDMIRREVENIS</sequence>
<dbReference type="InterPro" id="IPR041424">
    <property type="entry name" value="CinA_KH"/>
</dbReference>
<dbReference type="Proteomes" id="UP000094652">
    <property type="component" value="Chromosome"/>
</dbReference>
<dbReference type="Gene3D" id="3.40.980.10">
    <property type="entry name" value="MoaB/Mog-like domain"/>
    <property type="match status" value="1"/>
</dbReference>
<dbReference type="InterPro" id="IPR036653">
    <property type="entry name" value="CinA-like_C"/>
</dbReference>
<dbReference type="SUPFAM" id="SSF142433">
    <property type="entry name" value="CinA-like"/>
    <property type="match status" value="1"/>
</dbReference>
<dbReference type="NCBIfam" id="TIGR00199">
    <property type="entry name" value="PncC_domain"/>
    <property type="match status" value="1"/>
</dbReference>
<dbReference type="InterPro" id="IPR008135">
    <property type="entry name" value="Competence-induced_CinA"/>
</dbReference>
<dbReference type="SUPFAM" id="SSF53218">
    <property type="entry name" value="Molybdenum cofactor biosynthesis proteins"/>
    <property type="match status" value="1"/>
</dbReference>